<protein>
    <submittedName>
        <fullName evidence="2">Uncharacterized protein</fullName>
    </submittedName>
</protein>
<evidence type="ECO:0000256" key="1">
    <source>
        <dbReference type="SAM" id="MobiDB-lite"/>
    </source>
</evidence>
<accession>A0A8J3B796</accession>
<proteinExistence type="predicted"/>
<sequence length="155" mass="15913">MGAFILFGGVVLLGGLAGLLALLGPDRTADALAARHGSRRARRGDYPPFRAQHRPRSHRRRAGTLTHPPAGPGRAGAGAAVLLRGGPAADAPSRPFREPTPVRVFPAADGRPPVPAARTGGLYGVPALRAAAPEPGPVPPRPRATPTTVRSAVPH</sequence>
<feature type="region of interest" description="Disordered" evidence="1">
    <location>
        <begin position="36"/>
        <end position="155"/>
    </location>
</feature>
<feature type="compositionally biased region" description="Pro residues" evidence="1">
    <location>
        <begin position="134"/>
        <end position="143"/>
    </location>
</feature>
<dbReference type="Proteomes" id="UP000649739">
    <property type="component" value="Unassembled WGS sequence"/>
</dbReference>
<gene>
    <name evidence="2" type="ORF">GCM10010123_23720</name>
</gene>
<evidence type="ECO:0000313" key="2">
    <source>
        <dbReference type="EMBL" id="GGJ93124.1"/>
    </source>
</evidence>
<name>A0A8J3B796_9ACTN</name>
<organism evidence="2 3">
    <name type="scientific">Pilimelia anulata</name>
    <dbReference type="NCBI Taxonomy" id="53371"/>
    <lineage>
        <taxon>Bacteria</taxon>
        <taxon>Bacillati</taxon>
        <taxon>Actinomycetota</taxon>
        <taxon>Actinomycetes</taxon>
        <taxon>Micromonosporales</taxon>
        <taxon>Micromonosporaceae</taxon>
        <taxon>Pilimelia</taxon>
    </lineage>
</organism>
<reference evidence="2" key="2">
    <citation type="submission" date="2020-09" db="EMBL/GenBank/DDBJ databases">
        <authorList>
            <person name="Sun Q."/>
            <person name="Ohkuma M."/>
        </authorList>
    </citation>
    <scope>NUCLEOTIDE SEQUENCE</scope>
    <source>
        <strain evidence="2">JCM 3090</strain>
    </source>
</reference>
<evidence type="ECO:0000313" key="3">
    <source>
        <dbReference type="Proteomes" id="UP000649739"/>
    </source>
</evidence>
<comment type="caution">
    <text evidence="2">The sequence shown here is derived from an EMBL/GenBank/DDBJ whole genome shotgun (WGS) entry which is preliminary data.</text>
</comment>
<feature type="compositionally biased region" description="Basic residues" evidence="1">
    <location>
        <begin position="51"/>
        <end position="62"/>
    </location>
</feature>
<keyword evidence="3" id="KW-1185">Reference proteome</keyword>
<reference evidence="2" key="1">
    <citation type="journal article" date="2014" name="Int. J. Syst. Evol. Microbiol.">
        <title>Complete genome sequence of Corynebacterium casei LMG S-19264T (=DSM 44701T), isolated from a smear-ripened cheese.</title>
        <authorList>
            <consortium name="US DOE Joint Genome Institute (JGI-PGF)"/>
            <person name="Walter F."/>
            <person name="Albersmeier A."/>
            <person name="Kalinowski J."/>
            <person name="Ruckert C."/>
        </authorList>
    </citation>
    <scope>NUCLEOTIDE SEQUENCE</scope>
    <source>
        <strain evidence="2">JCM 3090</strain>
    </source>
</reference>
<feature type="compositionally biased region" description="Low complexity" evidence="1">
    <location>
        <begin position="144"/>
        <end position="155"/>
    </location>
</feature>
<dbReference type="RefSeq" id="WP_189170134.1">
    <property type="nucleotide sequence ID" value="NZ_BMQB01000004.1"/>
</dbReference>
<dbReference type="AlphaFoldDB" id="A0A8J3B796"/>
<dbReference type="EMBL" id="BMQB01000004">
    <property type="protein sequence ID" value="GGJ93124.1"/>
    <property type="molecule type" value="Genomic_DNA"/>
</dbReference>
<feature type="compositionally biased region" description="Low complexity" evidence="1">
    <location>
        <begin position="77"/>
        <end position="89"/>
    </location>
</feature>